<keyword evidence="5" id="KW-0720">Serine protease</keyword>
<dbReference type="AlphaFoldDB" id="A0A835IPM7"/>
<organism evidence="11 12">
    <name type="scientific">Coptis chinensis</name>
    <dbReference type="NCBI Taxonomy" id="261450"/>
    <lineage>
        <taxon>Eukaryota</taxon>
        <taxon>Viridiplantae</taxon>
        <taxon>Streptophyta</taxon>
        <taxon>Embryophyta</taxon>
        <taxon>Tracheophyta</taxon>
        <taxon>Spermatophyta</taxon>
        <taxon>Magnoliopsida</taxon>
        <taxon>Ranunculales</taxon>
        <taxon>Ranunculaceae</taxon>
        <taxon>Coptidoideae</taxon>
        <taxon>Coptis</taxon>
    </lineage>
</organism>
<dbReference type="InterPro" id="IPR036852">
    <property type="entry name" value="Peptidase_S8/S53_dom_sf"/>
</dbReference>
<comment type="caution">
    <text evidence="7">Lacks conserved residue(s) required for the propagation of feature annotation.</text>
</comment>
<feature type="active site" description="Charge relay system" evidence="6">
    <location>
        <position position="370"/>
    </location>
</feature>
<evidence type="ECO:0000313" key="11">
    <source>
        <dbReference type="EMBL" id="KAF9620027.1"/>
    </source>
</evidence>
<dbReference type="InterPro" id="IPR041469">
    <property type="entry name" value="Subtilisin-like_FN3"/>
</dbReference>
<evidence type="ECO:0000313" key="12">
    <source>
        <dbReference type="Proteomes" id="UP000631114"/>
    </source>
</evidence>
<protein>
    <submittedName>
        <fullName evidence="11">Uncharacterized protein</fullName>
    </submittedName>
</protein>
<evidence type="ECO:0000256" key="6">
    <source>
        <dbReference type="PIRSR" id="PIRSR615500-1"/>
    </source>
</evidence>
<proteinExistence type="inferred from homology"/>
<feature type="domain" description="Peptidase S8/S53" evidence="8">
    <location>
        <begin position="65"/>
        <end position="408"/>
    </location>
</feature>
<dbReference type="PROSITE" id="PS51892">
    <property type="entry name" value="SUBTILASE"/>
    <property type="match status" value="1"/>
</dbReference>
<dbReference type="FunFam" id="3.40.50.200:FF:000006">
    <property type="entry name" value="Subtilisin-like protease SBT1.5"/>
    <property type="match status" value="1"/>
</dbReference>
<dbReference type="Pfam" id="PF02225">
    <property type="entry name" value="PA"/>
    <property type="match status" value="1"/>
</dbReference>
<dbReference type="EMBL" id="JADFTS010000002">
    <property type="protein sequence ID" value="KAF9620027.1"/>
    <property type="molecule type" value="Genomic_DNA"/>
</dbReference>
<dbReference type="CDD" id="cd04852">
    <property type="entry name" value="Peptidases_S8_3"/>
    <property type="match status" value="1"/>
</dbReference>
<evidence type="ECO:0000256" key="5">
    <source>
        <dbReference type="ARBA" id="ARBA00022825"/>
    </source>
</evidence>
<evidence type="ECO:0000256" key="2">
    <source>
        <dbReference type="ARBA" id="ARBA00022670"/>
    </source>
</evidence>
<dbReference type="Gene3D" id="3.40.50.200">
    <property type="entry name" value="Peptidase S8/S53 domain"/>
    <property type="match status" value="1"/>
</dbReference>
<evidence type="ECO:0000259" key="9">
    <source>
        <dbReference type="Pfam" id="PF02225"/>
    </source>
</evidence>
<dbReference type="PRINTS" id="PR00723">
    <property type="entry name" value="SUBTILISIN"/>
</dbReference>
<dbReference type="Proteomes" id="UP000631114">
    <property type="component" value="Unassembled WGS sequence"/>
</dbReference>
<reference evidence="11 12" key="1">
    <citation type="submission" date="2020-10" db="EMBL/GenBank/DDBJ databases">
        <title>The Coptis chinensis genome and diversification of protoberbering-type alkaloids.</title>
        <authorList>
            <person name="Wang B."/>
            <person name="Shu S."/>
            <person name="Song C."/>
            <person name="Liu Y."/>
        </authorList>
    </citation>
    <scope>NUCLEOTIDE SEQUENCE [LARGE SCALE GENOMIC DNA]</scope>
    <source>
        <strain evidence="11">HL-2020</strain>
        <tissue evidence="11">Leaf</tissue>
    </source>
</reference>
<feature type="active site" description="Charge relay system" evidence="6">
    <location>
        <position position="22"/>
    </location>
</feature>
<sequence>MISSLQHSLMLSLEYGSERVLDTGVWPERQSYNDIGLSSVPSHWKGECSEGQNFTKEHCNRKLVGARFFSKGPDKILGYDSPRDSEGHGTHTSSTAAGSAVVNASMCGYAPGTATGIAPKSRIAVYKVCWPIYLCDSVDIVAAYDKAIEDGVDIISFSIGIDVVYPYHYDPIAIAQFGAMEHNVLVSASGGNNGPSLGSVANIPPWIVTVGAELPKKRFFPLVYAGNLPNGIRISDAALCLPGHLNSKLVKGKIVVCERGGNDALKVEVVKNASGVGMVLANVGKFGESVEADATDLLPTLAIPELNVQPAPMVSIFSSRGPNRISDYVIKPDLVAPGADILAAWPDDGSPAMSRWHTRATEFNILSGTSMSCPHISGVAALLKGAHHGWSPSRIKSAMMTTSYVVDNAGNPLLDESAYNVSTPWHYGSGHVDPEKALDPGLVYDLTTEDYIDFLCASNYSQKDIAVITSRPVNFTRTATQVYEGPSSYTLKIENPSHVLLTVDPPVLEFSEKDQKVSYVVTISAEKFAPPANMSATVFGRITWQDGIHNVSMPVAVTQINV</sequence>
<dbReference type="GO" id="GO:0006508">
    <property type="term" value="P:proteolysis"/>
    <property type="evidence" value="ECO:0007669"/>
    <property type="project" value="UniProtKB-KW"/>
</dbReference>
<dbReference type="InterPro" id="IPR000209">
    <property type="entry name" value="Peptidase_S8/S53_dom"/>
</dbReference>
<keyword evidence="12" id="KW-1185">Reference proteome</keyword>
<evidence type="ECO:0000256" key="4">
    <source>
        <dbReference type="ARBA" id="ARBA00022801"/>
    </source>
</evidence>
<dbReference type="PROSITE" id="PS00138">
    <property type="entry name" value="SUBTILASE_SER"/>
    <property type="match status" value="1"/>
</dbReference>
<evidence type="ECO:0000256" key="3">
    <source>
        <dbReference type="ARBA" id="ARBA00022729"/>
    </source>
</evidence>
<dbReference type="SUPFAM" id="SSF52743">
    <property type="entry name" value="Subtilisin-like"/>
    <property type="match status" value="1"/>
</dbReference>
<comment type="caution">
    <text evidence="11">The sequence shown here is derived from an EMBL/GenBank/DDBJ whole genome shotgun (WGS) entry which is preliminary data.</text>
</comment>
<feature type="active site" description="Charge relay system" evidence="6">
    <location>
        <position position="88"/>
    </location>
</feature>
<dbReference type="CDD" id="cd02120">
    <property type="entry name" value="PA_subtilisin_like"/>
    <property type="match status" value="1"/>
</dbReference>
<dbReference type="GO" id="GO:0004252">
    <property type="term" value="F:serine-type endopeptidase activity"/>
    <property type="evidence" value="ECO:0007669"/>
    <property type="project" value="InterPro"/>
</dbReference>
<keyword evidence="4" id="KW-0378">Hydrolase</keyword>
<evidence type="ECO:0000256" key="7">
    <source>
        <dbReference type="PROSITE-ProRule" id="PRU01240"/>
    </source>
</evidence>
<dbReference type="PANTHER" id="PTHR10795">
    <property type="entry name" value="PROPROTEIN CONVERTASE SUBTILISIN/KEXIN"/>
    <property type="match status" value="1"/>
</dbReference>
<dbReference type="Pfam" id="PF00082">
    <property type="entry name" value="Peptidase_S8"/>
    <property type="match status" value="1"/>
</dbReference>
<gene>
    <name evidence="11" type="ORF">IFM89_010643</name>
</gene>
<evidence type="ECO:0000259" key="10">
    <source>
        <dbReference type="Pfam" id="PF17766"/>
    </source>
</evidence>
<name>A0A835IPM7_9MAGN</name>
<dbReference type="Pfam" id="PF17766">
    <property type="entry name" value="fn3_6"/>
    <property type="match status" value="1"/>
</dbReference>
<keyword evidence="3" id="KW-0732">Signal</keyword>
<dbReference type="InterPro" id="IPR003137">
    <property type="entry name" value="PA_domain"/>
</dbReference>
<feature type="domain" description="PA" evidence="9">
    <location>
        <begin position="221"/>
        <end position="303"/>
    </location>
</feature>
<dbReference type="Gene3D" id="2.60.40.2310">
    <property type="match status" value="1"/>
</dbReference>
<keyword evidence="2" id="KW-0645">Protease</keyword>
<dbReference type="InterPro" id="IPR015500">
    <property type="entry name" value="Peptidase_S8_subtilisin-rel"/>
</dbReference>
<evidence type="ECO:0000259" key="8">
    <source>
        <dbReference type="Pfam" id="PF00082"/>
    </source>
</evidence>
<dbReference type="InterPro" id="IPR034197">
    <property type="entry name" value="Peptidases_S8_3"/>
</dbReference>
<dbReference type="InterPro" id="IPR023828">
    <property type="entry name" value="Peptidase_S8_Ser-AS"/>
</dbReference>
<accession>A0A835IPM7</accession>
<evidence type="ECO:0000256" key="1">
    <source>
        <dbReference type="ARBA" id="ARBA00011073"/>
    </source>
</evidence>
<feature type="domain" description="Subtilisin-like protease fibronectin type-III" evidence="10">
    <location>
        <begin position="469"/>
        <end position="557"/>
    </location>
</feature>
<dbReference type="InterPro" id="IPR045051">
    <property type="entry name" value="SBT"/>
</dbReference>
<dbReference type="OrthoDB" id="206201at2759"/>
<comment type="similarity">
    <text evidence="1 7">Belongs to the peptidase S8 family.</text>
</comment>